<dbReference type="PANTHER" id="PTHR11066:SF35">
    <property type="entry name" value="ACYL-COA THIOESTERASE II"/>
    <property type="match status" value="1"/>
</dbReference>
<dbReference type="Pfam" id="PF20789">
    <property type="entry name" value="4HBT_3C"/>
    <property type="match status" value="1"/>
</dbReference>
<dbReference type="GO" id="GO:0005782">
    <property type="term" value="C:peroxisomal matrix"/>
    <property type="evidence" value="ECO:0007669"/>
    <property type="project" value="UniProtKB-SubCell"/>
</dbReference>
<evidence type="ECO:0000256" key="2">
    <source>
        <dbReference type="ARBA" id="ARBA00022801"/>
    </source>
</evidence>
<organism evidence="5 6">
    <name type="scientific">Stachybotrys elegans</name>
    <dbReference type="NCBI Taxonomy" id="80388"/>
    <lineage>
        <taxon>Eukaryota</taxon>
        <taxon>Fungi</taxon>
        <taxon>Dikarya</taxon>
        <taxon>Ascomycota</taxon>
        <taxon>Pezizomycotina</taxon>
        <taxon>Sordariomycetes</taxon>
        <taxon>Hypocreomycetidae</taxon>
        <taxon>Hypocreales</taxon>
        <taxon>Stachybotryaceae</taxon>
        <taxon>Stachybotrys</taxon>
    </lineage>
</organism>
<dbReference type="SUPFAM" id="SSF54637">
    <property type="entry name" value="Thioesterase/thiol ester dehydrase-isomerase"/>
    <property type="match status" value="2"/>
</dbReference>
<comment type="similarity">
    <text evidence="1">Belongs to the C/M/P thioester hydrolase family.</text>
</comment>
<evidence type="ECO:0000256" key="1">
    <source>
        <dbReference type="ARBA" id="ARBA00006538"/>
    </source>
</evidence>
<reference evidence="5" key="1">
    <citation type="journal article" date="2021" name="Nat. Commun.">
        <title>Genetic determinants of endophytism in the Arabidopsis root mycobiome.</title>
        <authorList>
            <person name="Mesny F."/>
            <person name="Miyauchi S."/>
            <person name="Thiergart T."/>
            <person name="Pickel B."/>
            <person name="Atanasova L."/>
            <person name="Karlsson M."/>
            <person name="Huettel B."/>
            <person name="Barry K.W."/>
            <person name="Haridas S."/>
            <person name="Chen C."/>
            <person name="Bauer D."/>
            <person name="Andreopoulos W."/>
            <person name="Pangilinan J."/>
            <person name="LaButti K."/>
            <person name="Riley R."/>
            <person name="Lipzen A."/>
            <person name="Clum A."/>
            <person name="Drula E."/>
            <person name="Henrissat B."/>
            <person name="Kohler A."/>
            <person name="Grigoriev I.V."/>
            <person name="Martin F.M."/>
            <person name="Hacquard S."/>
        </authorList>
    </citation>
    <scope>NUCLEOTIDE SEQUENCE</scope>
    <source>
        <strain evidence="5">MPI-CAGE-CH-0235</strain>
    </source>
</reference>
<dbReference type="InterPro" id="IPR003703">
    <property type="entry name" value="Acyl_CoA_thio"/>
</dbReference>
<evidence type="ECO:0000313" key="5">
    <source>
        <dbReference type="EMBL" id="KAH7317015.1"/>
    </source>
</evidence>
<dbReference type="InterPro" id="IPR042171">
    <property type="entry name" value="Acyl-CoA_hotdog"/>
</dbReference>
<dbReference type="Gene3D" id="2.40.160.210">
    <property type="entry name" value="Acyl-CoA thioesterase, double hotdog domain"/>
    <property type="match status" value="1"/>
</dbReference>
<evidence type="ECO:0000259" key="4">
    <source>
        <dbReference type="Pfam" id="PF20789"/>
    </source>
</evidence>
<evidence type="ECO:0000259" key="3">
    <source>
        <dbReference type="Pfam" id="PF13622"/>
    </source>
</evidence>
<dbReference type="Pfam" id="PF13622">
    <property type="entry name" value="4HBT_3"/>
    <property type="match status" value="1"/>
</dbReference>
<sequence>MTPLITELIAVEPAGPGEFVSKVLPIRLGNAMPIAYGGCSIAAAVNAAYQTVPANVSLYSLVGHYLGPASTEQKLYCTVHQTRNTRSFATRRVEVKQKAKDGKFRACLELIADFHVREPSSIEYMAAPVTTYAPPDDCPDLKVRVADLLSRGLVTEKQRASFEASLGPMGELFETRYCVNSISGQNLSGVAKNISTSQDNRAATDKTSAEWQRCREILKTPAEQMAALAFLMDGALAFVPLTHNHLWFEDVEACSSLDFALRIFTPDIDVNQWTLRERVALRSGSGRSYAEGRLWDTQGNLLASMTQQSIIRLKANAKANL</sequence>
<feature type="domain" description="Acyl-CoA thioesterase-like C-terminal" evidence="4">
    <location>
        <begin position="200"/>
        <end position="311"/>
    </location>
</feature>
<dbReference type="CDD" id="cd03445">
    <property type="entry name" value="Thioesterase_II_repeat2"/>
    <property type="match status" value="1"/>
</dbReference>
<dbReference type="CDD" id="cd03444">
    <property type="entry name" value="Thioesterase_II_repeat1"/>
    <property type="match status" value="1"/>
</dbReference>
<dbReference type="OrthoDB" id="68328at2759"/>
<dbReference type="InterPro" id="IPR029069">
    <property type="entry name" value="HotDog_dom_sf"/>
</dbReference>
<comment type="caution">
    <text evidence="5">The sequence shown here is derived from an EMBL/GenBank/DDBJ whole genome shotgun (WGS) entry which is preliminary data.</text>
</comment>
<dbReference type="InterPro" id="IPR049450">
    <property type="entry name" value="ACOT8-like_C"/>
</dbReference>
<dbReference type="GO" id="GO:0009062">
    <property type="term" value="P:fatty acid catabolic process"/>
    <property type="evidence" value="ECO:0007669"/>
    <property type="project" value="TreeGrafter"/>
</dbReference>
<name>A0A8K0SQC3_9HYPO</name>
<dbReference type="Proteomes" id="UP000813444">
    <property type="component" value="Unassembled WGS sequence"/>
</dbReference>
<dbReference type="GO" id="GO:0006637">
    <property type="term" value="P:acyl-CoA metabolic process"/>
    <property type="evidence" value="ECO:0007669"/>
    <property type="project" value="InterPro"/>
</dbReference>
<keyword evidence="2" id="KW-0378">Hydrolase</keyword>
<dbReference type="InterPro" id="IPR049449">
    <property type="entry name" value="TesB_ACOT8-like_N"/>
</dbReference>
<evidence type="ECO:0000313" key="6">
    <source>
        <dbReference type="Proteomes" id="UP000813444"/>
    </source>
</evidence>
<gene>
    <name evidence="5" type="ORF">B0I35DRAFT_434407</name>
</gene>
<proteinExistence type="inferred from homology"/>
<accession>A0A8K0SQC3</accession>
<dbReference type="GO" id="GO:0047617">
    <property type="term" value="F:fatty acyl-CoA hydrolase activity"/>
    <property type="evidence" value="ECO:0007669"/>
    <property type="project" value="InterPro"/>
</dbReference>
<feature type="domain" description="Acyl-CoA thioesterase-like N-terminal HotDog" evidence="3">
    <location>
        <begin position="34"/>
        <end position="114"/>
    </location>
</feature>
<dbReference type="PANTHER" id="PTHR11066">
    <property type="entry name" value="ACYL-COA THIOESTERASE"/>
    <property type="match status" value="1"/>
</dbReference>
<dbReference type="EMBL" id="JAGPNK010000008">
    <property type="protein sequence ID" value="KAH7317015.1"/>
    <property type="molecule type" value="Genomic_DNA"/>
</dbReference>
<keyword evidence="6" id="KW-1185">Reference proteome</keyword>
<dbReference type="AlphaFoldDB" id="A0A8K0SQC3"/>
<protein>
    <submittedName>
        <fullName evidence="5">Thioesterase-like superfamily-domain-containing protein</fullName>
    </submittedName>
</protein>